<keyword evidence="3 5" id="KW-0687">Ribonucleoprotein</keyword>
<proteinExistence type="inferred from homology"/>
<gene>
    <name evidence="5" type="primary">rplD</name>
    <name evidence="7" type="ORF">C8D98_0730</name>
</gene>
<protein>
    <recommendedName>
        <fullName evidence="4 5">Large ribosomal subunit protein uL4</fullName>
    </recommendedName>
</protein>
<comment type="function">
    <text evidence="5">One of the primary rRNA binding proteins, this protein initially binds near the 5'-end of the 23S rRNA. It is important during the early stages of 50S assembly. It makes multiple contacts with different domains of the 23S rRNA in the assembled 50S subunit and ribosome.</text>
</comment>
<dbReference type="InterPro" id="IPR023574">
    <property type="entry name" value="Ribosomal_uL4_dom_sf"/>
</dbReference>
<dbReference type="GO" id="GO:0006412">
    <property type="term" value="P:translation"/>
    <property type="evidence" value="ECO:0007669"/>
    <property type="project" value="UniProtKB-UniRule"/>
</dbReference>
<dbReference type="NCBIfam" id="TIGR03953">
    <property type="entry name" value="rplD_bact"/>
    <property type="match status" value="1"/>
</dbReference>
<dbReference type="GO" id="GO:0003735">
    <property type="term" value="F:structural constituent of ribosome"/>
    <property type="evidence" value="ECO:0007669"/>
    <property type="project" value="InterPro"/>
</dbReference>
<name>A0A4R1KFW7_9BACT</name>
<keyword evidence="5" id="KW-0694">RNA-binding</keyword>
<keyword evidence="5" id="KW-0699">rRNA-binding</keyword>
<dbReference type="Gene3D" id="3.40.1370.10">
    <property type="match status" value="1"/>
</dbReference>
<dbReference type="Proteomes" id="UP000294614">
    <property type="component" value="Unassembled WGS sequence"/>
</dbReference>
<evidence type="ECO:0000313" key="7">
    <source>
        <dbReference type="EMBL" id="TCK62209.1"/>
    </source>
</evidence>
<comment type="caution">
    <text evidence="7">The sequence shown here is derived from an EMBL/GenBank/DDBJ whole genome shotgun (WGS) entry which is preliminary data.</text>
</comment>
<evidence type="ECO:0000256" key="5">
    <source>
        <dbReference type="HAMAP-Rule" id="MF_01328"/>
    </source>
</evidence>
<evidence type="ECO:0000256" key="2">
    <source>
        <dbReference type="ARBA" id="ARBA00022980"/>
    </source>
</evidence>
<evidence type="ECO:0000256" key="4">
    <source>
        <dbReference type="ARBA" id="ARBA00035244"/>
    </source>
</evidence>
<dbReference type="HAMAP" id="MF_01328_B">
    <property type="entry name" value="Ribosomal_uL4_B"/>
    <property type="match status" value="1"/>
</dbReference>
<keyword evidence="8" id="KW-1185">Reference proteome</keyword>
<accession>A0A4R1KFW7</accession>
<dbReference type="InterPro" id="IPR002136">
    <property type="entry name" value="Ribosomal_uL4"/>
</dbReference>
<feature type="region of interest" description="Disordered" evidence="6">
    <location>
        <begin position="48"/>
        <end position="86"/>
    </location>
</feature>
<dbReference type="GO" id="GO:1990904">
    <property type="term" value="C:ribonucleoprotein complex"/>
    <property type="evidence" value="ECO:0007669"/>
    <property type="project" value="UniProtKB-KW"/>
</dbReference>
<comment type="similarity">
    <text evidence="1 5">Belongs to the universal ribosomal protein uL4 family.</text>
</comment>
<reference evidence="7 8" key="1">
    <citation type="submission" date="2019-03" db="EMBL/GenBank/DDBJ databases">
        <title>Genomic Encyclopedia of Type Strains, Phase IV (KMG-IV): sequencing the most valuable type-strain genomes for metagenomic binning, comparative biology and taxonomic classification.</title>
        <authorList>
            <person name="Goeker M."/>
        </authorList>
    </citation>
    <scope>NUCLEOTIDE SEQUENCE [LARGE SCALE GENOMIC DNA]</scope>
    <source>
        <strain evidence="7 8">DSM 24984</strain>
    </source>
</reference>
<dbReference type="Pfam" id="PF00573">
    <property type="entry name" value="Ribosomal_L4"/>
    <property type="match status" value="1"/>
</dbReference>
<feature type="compositionally biased region" description="Basic residues" evidence="6">
    <location>
        <begin position="64"/>
        <end position="78"/>
    </location>
</feature>
<dbReference type="SUPFAM" id="SSF52166">
    <property type="entry name" value="Ribosomal protein L4"/>
    <property type="match status" value="1"/>
</dbReference>
<evidence type="ECO:0000256" key="6">
    <source>
        <dbReference type="SAM" id="MobiDB-lite"/>
    </source>
</evidence>
<keyword evidence="2 5" id="KW-0689">Ribosomal protein</keyword>
<organism evidence="7 8">
    <name type="scientific">Seleniivibrio woodruffii</name>
    <dbReference type="NCBI Taxonomy" id="1078050"/>
    <lineage>
        <taxon>Bacteria</taxon>
        <taxon>Pseudomonadati</taxon>
        <taxon>Deferribacterota</taxon>
        <taxon>Deferribacteres</taxon>
        <taxon>Deferribacterales</taxon>
        <taxon>Geovibrionaceae</taxon>
        <taxon>Seleniivibrio</taxon>
    </lineage>
</organism>
<sequence length="208" mass="22930">MATFDVKNVKNEKVGQVDLSDEIMSYPVKPTLMHEVVIMQLASKRAGTHSTLNRARMDGGKGAKPWRQKGTGRARSGSKKSPLWRGGAIAFGPHPRDYAYTMPKKKVKNALKSAIRAKSEAGALHVIDALNVADGKTKEAVEILKNFSADRKVLVVYGELDEKSERAFRNVPYVDLLNVNGLNVYDVLNARTILLCQDAIGRIQEVLV</sequence>
<dbReference type="EMBL" id="SMGG01000003">
    <property type="protein sequence ID" value="TCK62209.1"/>
    <property type="molecule type" value="Genomic_DNA"/>
</dbReference>
<evidence type="ECO:0000313" key="8">
    <source>
        <dbReference type="Proteomes" id="UP000294614"/>
    </source>
</evidence>
<dbReference type="InterPro" id="IPR013005">
    <property type="entry name" value="Ribosomal_uL4-like"/>
</dbReference>
<evidence type="ECO:0000256" key="1">
    <source>
        <dbReference type="ARBA" id="ARBA00010528"/>
    </source>
</evidence>
<dbReference type="GO" id="GO:0005840">
    <property type="term" value="C:ribosome"/>
    <property type="evidence" value="ECO:0007669"/>
    <property type="project" value="UniProtKB-KW"/>
</dbReference>
<dbReference type="PANTHER" id="PTHR10746">
    <property type="entry name" value="50S RIBOSOMAL PROTEIN L4"/>
    <property type="match status" value="1"/>
</dbReference>
<evidence type="ECO:0000256" key="3">
    <source>
        <dbReference type="ARBA" id="ARBA00023274"/>
    </source>
</evidence>
<dbReference type="GO" id="GO:0019843">
    <property type="term" value="F:rRNA binding"/>
    <property type="evidence" value="ECO:0007669"/>
    <property type="project" value="UniProtKB-UniRule"/>
</dbReference>
<dbReference type="OrthoDB" id="9803201at2"/>
<dbReference type="RefSeq" id="WP_132872092.1">
    <property type="nucleotide sequence ID" value="NZ_SMGG01000003.1"/>
</dbReference>
<dbReference type="AlphaFoldDB" id="A0A4R1KFW7"/>
<comment type="subunit">
    <text evidence="5">Part of the 50S ribosomal subunit.</text>
</comment>
<dbReference type="PANTHER" id="PTHR10746:SF6">
    <property type="entry name" value="LARGE RIBOSOMAL SUBUNIT PROTEIN UL4M"/>
    <property type="match status" value="1"/>
</dbReference>
<comment type="function">
    <text evidence="5">Forms part of the polypeptide exit tunnel.</text>
</comment>